<dbReference type="SUPFAM" id="SSF56219">
    <property type="entry name" value="DNase I-like"/>
    <property type="match status" value="1"/>
</dbReference>
<dbReference type="InterPro" id="IPR036691">
    <property type="entry name" value="Endo/exonu/phosph_ase_sf"/>
</dbReference>
<dbReference type="GO" id="GO:0071897">
    <property type="term" value="P:DNA biosynthetic process"/>
    <property type="evidence" value="ECO:0007669"/>
    <property type="project" value="UniProtKB-ARBA"/>
</dbReference>
<dbReference type="InterPro" id="IPR043502">
    <property type="entry name" value="DNA/RNA_pol_sf"/>
</dbReference>
<dbReference type="CDD" id="cd01650">
    <property type="entry name" value="RT_nLTR_like"/>
    <property type="match status" value="1"/>
</dbReference>
<reference evidence="4" key="1">
    <citation type="journal article" date="2013" name="Genome Biol.">
        <title>Draft genome of the mountain pine beetle, Dendroctonus ponderosae Hopkins, a major forest pest.</title>
        <authorList>
            <person name="Keeling C.I."/>
            <person name="Yuen M.M."/>
            <person name="Liao N.Y."/>
            <person name="Docking T.R."/>
            <person name="Chan S.K."/>
            <person name="Taylor G.A."/>
            <person name="Palmquist D.L."/>
            <person name="Jackman S.D."/>
            <person name="Nguyen A."/>
            <person name="Li M."/>
            <person name="Henderson H."/>
            <person name="Janes J.K."/>
            <person name="Zhao Y."/>
            <person name="Pandoh P."/>
            <person name="Moore R."/>
            <person name="Sperling F.A."/>
            <person name="Huber D.P."/>
            <person name="Birol I."/>
            <person name="Jones S.J."/>
            <person name="Bohlmann J."/>
        </authorList>
    </citation>
    <scope>NUCLEOTIDE SEQUENCE</scope>
</reference>
<organism evidence="3 4">
    <name type="scientific">Dendroctonus ponderosae</name>
    <name type="common">Mountain pine beetle</name>
    <dbReference type="NCBI Taxonomy" id="77166"/>
    <lineage>
        <taxon>Eukaryota</taxon>
        <taxon>Metazoa</taxon>
        <taxon>Ecdysozoa</taxon>
        <taxon>Arthropoda</taxon>
        <taxon>Hexapoda</taxon>
        <taxon>Insecta</taxon>
        <taxon>Pterygota</taxon>
        <taxon>Neoptera</taxon>
        <taxon>Endopterygota</taxon>
        <taxon>Coleoptera</taxon>
        <taxon>Polyphaga</taxon>
        <taxon>Cucujiformia</taxon>
        <taxon>Curculionidae</taxon>
        <taxon>Scolytinae</taxon>
        <taxon>Dendroctonus</taxon>
    </lineage>
</organism>
<evidence type="ECO:0000313" key="4">
    <source>
        <dbReference type="Proteomes" id="UP000019118"/>
    </source>
</evidence>
<dbReference type="PANTHER" id="PTHR47027:SF20">
    <property type="entry name" value="REVERSE TRANSCRIPTASE-LIKE PROTEIN WITH RNA-DIRECTED DNA POLYMERASE DOMAIN"/>
    <property type="match status" value="1"/>
</dbReference>
<evidence type="ECO:0000259" key="2">
    <source>
        <dbReference type="PROSITE" id="PS50878"/>
    </source>
</evidence>
<protein>
    <recommendedName>
        <fullName evidence="2">Reverse transcriptase domain-containing protein</fullName>
    </recommendedName>
</protein>
<dbReference type="SUPFAM" id="SSF56672">
    <property type="entry name" value="DNA/RNA polymerases"/>
    <property type="match status" value="1"/>
</dbReference>
<dbReference type="AlphaFoldDB" id="A0AAR5PG43"/>
<feature type="region of interest" description="Disordered" evidence="1">
    <location>
        <begin position="599"/>
        <end position="698"/>
    </location>
</feature>
<evidence type="ECO:0000256" key="1">
    <source>
        <dbReference type="SAM" id="MobiDB-lite"/>
    </source>
</evidence>
<dbReference type="PANTHER" id="PTHR47027">
    <property type="entry name" value="REVERSE TRANSCRIPTASE DOMAIN-CONTAINING PROTEIN"/>
    <property type="match status" value="1"/>
</dbReference>
<sequence length="752" mass="86813">MDIATYNIKSMATEDRTEELGAQVGKTKWDVIGISETRERGEGYTKLTSGHKLYYKGRKTQAYAEDEEVSKFYEEISEGMRNNKTSQVLVIGNFNCKIRGQAEREEKYVGKHRLGKRNPRGSMIVDFLEEEHLYNANTFFQKKPNRKWIWAIPDGRTFNQIDYILTKNIHIVQNVEQITKDHQNTPKQIKSPEKMPKEDIRKHNVRIAQKVLEQHKGTKVFRRLATNTKKEIVRIKDKTGPRIEGRHEIIRTVQEYYADLYETRVRSDISEQDQEVKVTNVISEDIPEITEDEIRSALHHMKNGKASGKDGILTEMLKQGGDILGDTENLENYRPISLLSQIYKLFSKIITTRLTPKLDHYQPKEKRGFKKGYSTTEHLHTMRTLIEKPVEYNIPSWVAFIDFRKAFDTLEIWALQQALKHSRIDHRYANLINNIYRNATLQIQLHKQSDKVAINRGVREGDPMSPKLFTLVLEDALKTIDLQDRDININGEKLNHLMFADDIVVVAESREELVTLIEDIYRATKRIGLGINFCKTKYMTSKVDDEREIPLGDNRIEKVTAYKYLGQTLTIGKANQELEINERIRQTWAAYAKTKKQLEYSDTSSESEYSDENVSESPVAHQEGNNSQFEADPAEETFEPRLANRDDNTDNESEADSPDELFKPPATVEEDSNDSEEVGDNEFDASEEDNILKATKGTKRMPINKNKLKDLRNLCDKLVIQKPYQVEYLTLSSHGTNVPDDVLPETDVEDGE</sequence>
<evidence type="ECO:0000313" key="3">
    <source>
        <dbReference type="EnsemblMetazoa" id="XP_019760018.1"/>
    </source>
</evidence>
<dbReference type="PROSITE" id="PS50878">
    <property type="entry name" value="RT_POL"/>
    <property type="match status" value="1"/>
</dbReference>
<feature type="compositionally biased region" description="Basic and acidic residues" evidence="1">
    <location>
        <begin position="638"/>
        <end position="648"/>
    </location>
</feature>
<dbReference type="Gene3D" id="3.60.10.10">
    <property type="entry name" value="Endonuclease/exonuclease/phosphatase"/>
    <property type="match status" value="1"/>
</dbReference>
<feature type="domain" description="Reverse transcriptase" evidence="2">
    <location>
        <begin position="297"/>
        <end position="569"/>
    </location>
</feature>
<dbReference type="Pfam" id="PF00078">
    <property type="entry name" value="RVT_1"/>
    <property type="match status" value="1"/>
</dbReference>
<feature type="compositionally biased region" description="Acidic residues" evidence="1">
    <location>
        <begin position="649"/>
        <end position="659"/>
    </location>
</feature>
<name>A0AAR5PG43_DENPD</name>
<accession>A0AAR5PG43</accession>
<dbReference type="InterPro" id="IPR000477">
    <property type="entry name" value="RT_dom"/>
</dbReference>
<keyword evidence="4" id="KW-1185">Reference proteome</keyword>
<dbReference type="Proteomes" id="UP000019118">
    <property type="component" value="Unassembled WGS sequence"/>
</dbReference>
<feature type="compositionally biased region" description="Acidic residues" evidence="1">
    <location>
        <begin position="668"/>
        <end position="689"/>
    </location>
</feature>
<dbReference type="EnsemblMetazoa" id="XM_019904459.1">
    <property type="protein sequence ID" value="XP_019760018.1"/>
    <property type="gene ID" value="LOC109537651"/>
</dbReference>
<proteinExistence type="predicted"/>
<reference evidence="3" key="2">
    <citation type="submission" date="2024-08" db="UniProtKB">
        <authorList>
            <consortium name="EnsemblMetazoa"/>
        </authorList>
    </citation>
    <scope>IDENTIFICATION</scope>
</reference>